<dbReference type="AlphaFoldDB" id="A0A0S4L4J6"/>
<dbReference type="CDD" id="cd02440">
    <property type="entry name" value="AdoMet_MTases"/>
    <property type="match status" value="1"/>
</dbReference>
<feature type="domain" description="Methyltransferase" evidence="1">
    <location>
        <begin position="42"/>
        <end position="133"/>
    </location>
</feature>
<accession>A0A0S4L4J6</accession>
<keyword evidence="2" id="KW-0489">Methyltransferase</keyword>
<dbReference type="STRING" id="1742972.COMA1_10753"/>
<gene>
    <name evidence="2" type="ORF">COMA1_10753</name>
</gene>
<dbReference type="GO" id="GO:0032259">
    <property type="term" value="P:methylation"/>
    <property type="evidence" value="ECO:0007669"/>
    <property type="project" value="UniProtKB-KW"/>
</dbReference>
<evidence type="ECO:0000313" key="3">
    <source>
        <dbReference type="Proteomes" id="UP000199032"/>
    </source>
</evidence>
<dbReference type="Pfam" id="PF13649">
    <property type="entry name" value="Methyltransf_25"/>
    <property type="match status" value="1"/>
</dbReference>
<dbReference type="SUPFAM" id="SSF53335">
    <property type="entry name" value="S-adenosyl-L-methionine-dependent methyltransferases"/>
    <property type="match status" value="1"/>
</dbReference>
<dbReference type="OrthoDB" id="529208at2"/>
<dbReference type="Gene3D" id="3.40.50.150">
    <property type="entry name" value="Vaccinia Virus protein VP39"/>
    <property type="match status" value="1"/>
</dbReference>
<organism evidence="2 3">
    <name type="scientific">Candidatus Nitrospira nitrosa</name>
    <dbReference type="NCBI Taxonomy" id="1742972"/>
    <lineage>
        <taxon>Bacteria</taxon>
        <taxon>Pseudomonadati</taxon>
        <taxon>Nitrospirota</taxon>
        <taxon>Nitrospiria</taxon>
        <taxon>Nitrospirales</taxon>
        <taxon>Nitrospiraceae</taxon>
        <taxon>Nitrospira</taxon>
    </lineage>
</organism>
<evidence type="ECO:0000313" key="2">
    <source>
        <dbReference type="EMBL" id="CUS32668.1"/>
    </source>
</evidence>
<dbReference type="EMBL" id="CZQA01000001">
    <property type="protein sequence ID" value="CUS32668.1"/>
    <property type="molecule type" value="Genomic_DNA"/>
</dbReference>
<name>A0A0S4L4J6_9BACT</name>
<reference evidence="2 3" key="1">
    <citation type="submission" date="2015-10" db="EMBL/GenBank/DDBJ databases">
        <authorList>
            <person name="Gilbert D.G."/>
        </authorList>
    </citation>
    <scope>NUCLEOTIDE SEQUENCE [LARGE SCALE GENOMIC DNA]</scope>
    <source>
        <strain evidence="2">COMA1</strain>
    </source>
</reference>
<keyword evidence="2" id="KW-0808">Transferase</keyword>
<dbReference type="RefSeq" id="WP_090743872.1">
    <property type="nucleotide sequence ID" value="NZ_CZQA01000001.1"/>
</dbReference>
<keyword evidence="3" id="KW-1185">Reference proteome</keyword>
<protein>
    <submittedName>
        <fullName evidence="2">Putative Methyltransferase</fullName>
    </submittedName>
</protein>
<dbReference type="GO" id="GO:0008168">
    <property type="term" value="F:methyltransferase activity"/>
    <property type="evidence" value="ECO:0007669"/>
    <property type="project" value="UniProtKB-KW"/>
</dbReference>
<sequence length="197" mass="22328">MIDVGRFYEMQALRYLDDRDRSRVGVELIERWARSLPFGTPIVEIACGGGYPITQVLVDSGLAVWAIDTSPTLLRQFRLRFPTIPTQCASALDSTYFGRTFEAVISIGLLSFLHEDEQLALLDRVSEILEPGGRFLFTAPIEMGAWRDVATGLECWSLGRIGYTRALERLGFRMIRTHVDEGENNYYDAEKIGRAVW</sequence>
<evidence type="ECO:0000259" key="1">
    <source>
        <dbReference type="Pfam" id="PF13649"/>
    </source>
</evidence>
<dbReference type="InterPro" id="IPR041698">
    <property type="entry name" value="Methyltransf_25"/>
</dbReference>
<dbReference type="Proteomes" id="UP000199032">
    <property type="component" value="Unassembled WGS sequence"/>
</dbReference>
<proteinExistence type="predicted"/>
<dbReference type="InterPro" id="IPR029063">
    <property type="entry name" value="SAM-dependent_MTases_sf"/>
</dbReference>